<keyword evidence="1" id="KW-0812">Transmembrane</keyword>
<keyword evidence="3" id="KW-1185">Reference proteome</keyword>
<dbReference type="Gene3D" id="1.20.1250.20">
    <property type="entry name" value="MFS general substrate transporter like domains"/>
    <property type="match status" value="1"/>
</dbReference>
<organism evidence="2 3">
    <name type="scientific">Sorlinia euscelidii</name>
    <dbReference type="NCBI Taxonomy" id="3081148"/>
    <lineage>
        <taxon>Bacteria</taxon>
        <taxon>Pseudomonadati</taxon>
        <taxon>Pseudomonadota</taxon>
        <taxon>Alphaproteobacteria</taxon>
        <taxon>Acetobacterales</taxon>
        <taxon>Acetobacteraceae</taxon>
        <taxon>Sorlinia</taxon>
    </lineage>
</organism>
<accession>A0ABU7U1T6</accession>
<sequence>MARVEAFSALSGVILFISVLRVPRPDIMTARLRPTACHVPDVTKIRRAKRRLLTLALLAGPNAFAAQGTVSLMTVALHRRFGLDLPSLGHHLGTMSWFIGFLGFPVAAAMDSVARRIFNANIRLEIMVICLALALPFIGAANMVEDARLDITLIGAFLFFSGVANVPIPTVIQEVTPPRLYARIFAIWSLFMSAFGALGAVTMGVISDRFLSGRLLLSISITATTALALAVGPMALGLLHRKTSAGTSLTSYEQ</sequence>
<feature type="transmembrane region" description="Helical" evidence="1">
    <location>
        <begin position="215"/>
        <end position="239"/>
    </location>
</feature>
<reference evidence="2 3" key="1">
    <citation type="submission" date="2023-10" db="EMBL/GenBank/DDBJ databases">
        <title>Sorlinia euscelidii gen. nov., sp. nov., an acetic acid bacteria isolated from the gut of Euscelidius variegatus emitter.</title>
        <authorList>
            <person name="Michoud G."/>
            <person name="Marasco R."/>
            <person name="Seferji K."/>
            <person name="Gonella E."/>
            <person name="Garuglieri E."/>
            <person name="Alma A."/>
            <person name="Mapelli F."/>
            <person name="Borin S."/>
            <person name="Daffonchio D."/>
            <person name="Crotti E."/>
        </authorList>
    </citation>
    <scope>NUCLEOTIDE SEQUENCE [LARGE SCALE GENOMIC DNA]</scope>
    <source>
        <strain evidence="2 3">EV16P</strain>
    </source>
</reference>
<comment type="caution">
    <text evidence="2">The sequence shown here is derived from an EMBL/GenBank/DDBJ whole genome shotgun (WGS) entry which is preliminary data.</text>
</comment>
<evidence type="ECO:0008006" key="4">
    <source>
        <dbReference type="Google" id="ProtNLM"/>
    </source>
</evidence>
<feature type="transmembrane region" description="Helical" evidence="1">
    <location>
        <begin position="6"/>
        <end position="23"/>
    </location>
</feature>
<dbReference type="EMBL" id="JAWJZY010000002">
    <property type="protein sequence ID" value="MEE8658198.1"/>
    <property type="molecule type" value="Genomic_DNA"/>
</dbReference>
<evidence type="ECO:0000313" key="3">
    <source>
        <dbReference type="Proteomes" id="UP001312908"/>
    </source>
</evidence>
<dbReference type="InterPro" id="IPR036259">
    <property type="entry name" value="MFS_trans_sf"/>
</dbReference>
<feature type="transmembrane region" description="Helical" evidence="1">
    <location>
        <begin position="95"/>
        <end position="114"/>
    </location>
</feature>
<dbReference type="Proteomes" id="UP001312908">
    <property type="component" value="Unassembled WGS sequence"/>
</dbReference>
<keyword evidence="1" id="KW-0472">Membrane</keyword>
<name>A0ABU7U1T6_9PROT</name>
<feature type="transmembrane region" description="Helical" evidence="1">
    <location>
        <begin position="52"/>
        <end position="75"/>
    </location>
</feature>
<feature type="transmembrane region" description="Helical" evidence="1">
    <location>
        <begin position="150"/>
        <end position="168"/>
    </location>
</feature>
<evidence type="ECO:0000313" key="2">
    <source>
        <dbReference type="EMBL" id="MEE8658198.1"/>
    </source>
</evidence>
<feature type="transmembrane region" description="Helical" evidence="1">
    <location>
        <begin position="180"/>
        <end position="203"/>
    </location>
</feature>
<proteinExistence type="predicted"/>
<keyword evidence="1" id="KW-1133">Transmembrane helix</keyword>
<feature type="transmembrane region" description="Helical" evidence="1">
    <location>
        <begin position="126"/>
        <end position="144"/>
    </location>
</feature>
<gene>
    <name evidence="2" type="ORF">DOFOFD_04150</name>
</gene>
<protein>
    <recommendedName>
        <fullName evidence="4">Major facilitator superfamily (MFS) profile domain-containing protein</fullName>
    </recommendedName>
</protein>
<dbReference type="SUPFAM" id="SSF103473">
    <property type="entry name" value="MFS general substrate transporter"/>
    <property type="match status" value="1"/>
</dbReference>
<evidence type="ECO:0000256" key="1">
    <source>
        <dbReference type="SAM" id="Phobius"/>
    </source>
</evidence>